<dbReference type="InterPro" id="IPR013783">
    <property type="entry name" value="Ig-like_fold"/>
</dbReference>
<evidence type="ECO:0000256" key="2">
    <source>
        <dbReference type="SAM" id="SignalP"/>
    </source>
</evidence>
<accession>A0A0E4CWG6</accession>
<evidence type="ECO:0000256" key="1">
    <source>
        <dbReference type="SAM" id="MobiDB-lite"/>
    </source>
</evidence>
<dbReference type="Proteomes" id="UP000033163">
    <property type="component" value="Chromosome I"/>
</dbReference>
<keyword evidence="2" id="KW-0732">Signal</keyword>
<feature type="domain" description="Fibronectin type-III" evidence="3">
    <location>
        <begin position="176"/>
        <end position="267"/>
    </location>
</feature>
<dbReference type="SUPFAM" id="SSF49265">
    <property type="entry name" value="Fibronectin type III"/>
    <property type="match status" value="1"/>
</dbReference>
<dbReference type="RefSeq" id="WP_052741456.1">
    <property type="nucleotide sequence ID" value="NZ_LN831776.1"/>
</dbReference>
<dbReference type="AlphaFoldDB" id="A0A0E4CWG6"/>
<dbReference type="PROSITE" id="PS50853">
    <property type="entry name" value="FN3"/>
    <property type="match status" value="1"/>
</dbReference>
<feature type="region of interest" description="Disordered" evidence="1">
    <location>
        <begin position="258"/>
        <end position="295"/>
    </location>
</feature>
<protein>
    <recommendedName>
        <fullName evidence="3">Fibronectin type-III domain-containing protein</fullName>
    </recommendedName>
</protein>
<dbReference type="HOGENOM" id="CLU_041399_1_0_9"/>
<name>A0A0E4CWG6_9BACL</name>
<evidence type="ECO:0000313" key="5">
    <source>
        <dbReference type="Proteomes" id="UP000033163"/>
    </source>
</evidence>
<reference evidence="5" key="1">
    <citation type="submission" date="2015-03" db="EMBL/GenBank/DDBJ databases">
        <authorList>
            <person name="Wibberg D."/>
        </authorList>
    </citation>
    <scope>NUCLEOTIDE SEQUENCE [LARGE SCALE GENOMIC DNA]</scope>
</reference>
<dbReference type="Gene3D" id="2.60.40.10">
    <property type="entry name" value="Immunoglobulins"/>
    <property type="match status" value="1"/>
</dbReference>
<dbReference type="KEGG" id="pri:PRIO_2851"/>
<dbReference type="EMBL" id="LN831776">
    <property type="protein sequence ID" value="CQR55255.1"/>
    <property type="molecule type" value="Genomic_DNA"/>
</dbReference>
<dbReference type="SUPFAM" id="SSF49785">
    <property type="entry name" value="Galactose-binding domain-like"/>
    <property type="match status" value="1"/>
</dbReference>
<dbReference type="InterPro" id="IPR036116">
    <property type="entry name" value="FN3_sf"/>
</dbReference>
<feature type="signal peptide" evidence="2">
    <location>
        <begin position="1"/>
        <end position="31"/>
    </location>
</feature>
<dbReference type="SMART" id="SM00060">
    <property type="entry name" value="FN3"/>
    <property type="match status" value="1"/>
</dbReference>
<dbReference type="CDD" id="cd00063">
    <property type="entry name" value="FN3"/>
    <property type="match status" value="1"/>
</dbReference>
<feature type="compositionally biased region" description="Pro residues" evidence="1">
    <location>
        <begin position="265"/>
        <end position="291"/>
    </location>
</feature>
<organism evidence="4 5">
    <name type="scientific">Paenibacillus riograndensis SBR5</name>
    <dbReference type="NCBI Taxonomy" id="1073571"/>
    <lineage>
        <taxon>Bacteria</taxon>
        <taxon>Bacillati</taxon>
        <taxon>Bacillota</taxon>
        <taxon>Bacilli</taxon>
        <taxon>Bacillales</taxon>
        <taxon>Paenibacillaceae</taxon>
        <taxon>Paenibacillus</taxon>
        <taxon>Paenibacillus sonchi group</taxon>
    </lineage>
</organism>
<dbReference type="Gene3D" id="2.60.120.260">
    <property type="entry name" value="Galactose-binding domain-like"/>
    <property type="match status" value="1"/>
</dbReference>
<feature type="chain" id="PRO_5002419463" description="Fibronectin type-III domain-containing protein" evidence="2">
    <location>
        <begin position="32"/>
        <end position="373"/>
    </location>
</feature>
<evidence type="ECO:0000313" key="4">
    <source>
        <dbReference type="EMBL" id="CQR55255.1"/>
    </source>
</evidence>
<dbReference type="InterPro" id="IPR015914">
    <property type="entry name" value="PAPs_N"/>
</dbReference>
<evidence type="ECO:0000259" key="3">
    <source>
        <dbReference type="PROSITE" id="PS50853"/>
    </source>
</evidence>
<sequence length="373" mass="40492">MKSWKAFTMKVALVICLTISIFSLQSTQSLASSAGFGNPSTVKGMNGFQVPEGTIATATSVYDGRQATRAIDNDDSTYWTGSGYDAQVELRFPKALILDYVQVMSAPLNPSTSTYTIYGIVNGAIVSEPIGSYITYNSNGVISIPIKITHGSYDGIVVRVNMDKSWVGIHEITIWNNQNIILEASGGNKTVTLSWNAVENAESYTVKYGTESGSYTETVTATKDEYGNYVIPGLTNGTTYYFVVSATVNGVLSNYSNEASATPMAPSPTPTATPEPTIKPTPTVTPSPTPEQPTGDRAILVVTMNTGLEKEFDLRMEEVNAFITWYENKQAGTGKASYAIDKHDNNKGPFTNRKDYVIFDKILTFSVDEYSAK</sequence>
<dbReference type="InterPro" id="IPR003961">
    <property type="entry name" value="FN3_dom"/>
</dbReference>
<proteinExistence type="predicted"/>
<gene>
    <name evidence="4" type="ORF">PRIO_2851</name>
</gene>
<dbReference type="PATRIC" id="fig|1073571.4.peg.3041"/>
<dbReference type="InterPro" id="IPR008979">
    <property type="entry name" value="Galactose-bd-like_sf"/>
</dbReference>
<dbReference type="Pfam" id="PF16656">
    <property type="entry name" value="Pur_ac_phosph_N"/>
    <property type="match status" value="1"/>
</dbReference>